<dbReference type="Proteomes" id="UP000095280">
    <property type="component" value="Unplaced"/>
</dbReference>
<dbReference type="PANTHER" id="PTHR11161:SF0">
    <property type="entry name" value="O-ACYLTRANSFERASE LIKE PROTEIN"/>
    <property type="match status" value="1"/>
</dbReference>
<feature type="region of interest" description="Disordered" evidence="1">
    <location>
        <begin position="1"/>
        <end position="38"/>
    </location>
</feature>
<dbReference type="Pfam" id="PF01757">
    <property type="entry name" value="Acyl_transf_3"/>
    <property type="match status" value="1"/>
</dbReference>
<dbReference type="InterPro" id="IPR006621">
    <property type="entry name" value="Nose-resist-to-fluoxetine_N"/>
</dbReference>
<dbReference type="WBParaSite" id="maker-uti_cns_0015357-snap-gene-0.2-mRNA-1">
    <property type="protein sequence ID" value="maker-uti_cns_0015357-snap-gene-0.2-mRNA-1"/>
    <property type="gene ID" value="maker-uti_cns_0015357-snap-gene-0.2"/>
</dbReference>
<evidence type="ECO:0000256" key="2">
    <source>
        <dbReference type="SAM" id="Phobius"/>
    </source>
</evidence>
<dbReference type="AlphaFoldDB" id="A0A1I8IQY6"/>
<feature type="transmembrane region" description="Helical" evidence="2">
    <location>
        <begin position="239"/>
        <end position="259"/>
    </location>
</feature>
<sequence>TMTETQIVPGWHDTRSGPTARKRTRHRSSSAFTVTPETPVDGAPAAQLLLLLDEMLVNVEARIRLVSVHGGHRARTYAEASRMAAQSALSVACEQLAAVPTLEQAASDRLLAKEQRLDLLLEQHAAVDREQQRLYMQRQVIAGQLHWLTVIIDSIGRPQAGLLNGATTWLGSFDQCLAAGANFTDENGTVESEQFSGAYCLLQLQSWSDKSKLKILITIGTCWPDSCSMRDAVNATKHLANFTAILSLIAACLIGGTGIDLYQRSRSRSAAAAAAKAPVQASGSASSAAAAVAAEAAAVGYNADNNGANNDFDSSETAGDEEALIAATVIHRDNRGGGAGIGCCRCWGGLKSILLCFSVRTNAAKLMDQRQASSSLRCVNGIRFISMSWVILSHTYMVGLINASNLGQLVPQWLNDWTFQAVLNATVSVDTFFVLSGLLATYLFLRELDRRGGQLKRINWLRFYLHRYWRLTAPYMLVLGAYTTLAQYLYDGPRYPRNGFDANCRTVWWRNLLYINNFFSMRDM</sequence>
<dbReference type="Pfam" id="PF20146">
    <property type="entry name" value="NRF"/>
    <property type="match status" value="1"/>
</dbReference>
<accession>A0A1I8IQY6</accession>
<evidence type="ECO:0000313" key="6">
    <source>
        <dbReference type="WBParaSite" id="maker-uti_cns_0015357-snap-gene-0.2-mRNA-1"/>
    </source>
</evidence>
<feature type="domain" description="Nose resistant-to-fluoxetine protein N-terminal" evidence="4">
    <location>
        <begin position="144"/>
        <end position="232"/>
    </location>
</feature>
<feature type="domain" description="Acyltransferase 3" evidence="3">
    <location>
        <begin position="378"/>
        <end position="502"/>
    </location>
</feature>
<organism evidence="5 6">
    <name type="scientific">Macrostomum lignano</name>
    <dbReference type="NCBI Taxonomy" id="282301"/>
    <lineage>
        <taxon>Eukaryota</taxon>
        <taxon>Metazoa</taxon>
        <taxon>Spiralia</taxon>
        <taxon>Lophotrochozoa</taxon>
        <taxon>Platyhelminthes</taxon>
        <taxon>Rhabditophora</taxon>
        <taxon>Macrostomorpha</taxon>
        <taxon>Macrostomida</taxon>
        <taxon>Macrostomidae</taxon>
        <taxon>Macrostomum</taxon>
    </lineage>
</organism>
<keyword evidence="2" id="KW-0812">Transmembrane</keyword>
<evidence type="ECO:0000313" key="5">
    <source>
        <dbReference type="Proteomes" id="UP000095280"/>
    </source>
</evidence>
<protein>
    <submittedName>
        <fullName evidence="6">Acyl_transf_3 domain-containing protein</fullName>
    </submittedName>
</protein>
<dbReference type="GO" id="GO:0016747">
    <property type="term" value="F:acyltransferase activity, transferring groups other than amino-acyl groups"/>
    <property type="evidence" value="ECO:0007669"/>
    <property type="project" value="InterPro"/>
</dbReference>
<feature type="transmembrane region" description="Helical" evidence="2">
    <location>
        <begin position="381"/>
        <end position="401"/>
    </location>
</feature>
<name>A0A1I8IQY6_9PLAT</name>
<dbReference type="InterPro" id="IPR002656">
    <property type="entry name" value="Acyl_transf_3_dom"/>
</dbReference>
<keyword evidence="2" id="KW-1133">Transmembrane helix</keyword>
<dbReference type="PANTHER" id="PTHR11161">
    <property type="entry name" value="O-ACYLTRANSFERASE"/>
    <property type="match status" value="1"/>
</dbReference>
<feature type="transmembrane region" description="Helical" evidence="2">
    <location>
        <begin position="468"/>
        <end position="490"/>
    </location>
</feature>
<keyword evidence="5" id="KW-1185">Reference proteome</keyword>
<evidence type="ECO:0000259" key="3">
    <source>
        <dbReference type="Pfam" id="PF01757"/>
    </source>
</evidence>
<evidence type="ECO:0000256" key="1">
    <source>
        <dbReference type="SAM" id="MobiDB-lite"/>
    </source>
</evidence>
<feature type="transmembrane region" description="Helical" evidence="2">
    <location>
        <begin position="421"/>
        <end position="445"/>
    </location>
</feature>
<dbReference type="InterPro" id="IPR052728">
    <property type="entry name" value="O2_lipid_transport_reg"/>
</dbReference>
<keyword evidence="2" id="KW-0472">Membrane</keyword>
<evidence type="ECO:0000259" key="4">
    <source>
        <dbReference type="Pfam" id="PF20146"/>
    </source>
</evidence>
<reference evidence="6" key="1">
    <citation type="submission" date="2016-11" db="UniProtKB">
        <authorList>
            <consortium name="WormBaseParasite"/>
        </authorList>
    </citation>
    <scope>IDENTIFICATION</scope>
</reference>
<proteinExistence type="predicted"/>